<evidence type="ECO:0000313" key="1">
    <source>
        <dbReference type="EMBL" id="KAJ5076311.1"/>
    </source>
</evidence>
<sequence>MKKKKSQKKKGNFDQDLLRNLPIKERRQHLQKQEKYRKLIPDLEEHLFTSKEVIEIIEKALTKQRRKMTDDFQEYLSFRLSQQFQDFARYNEECIMNSMKQRGEPNYII</sequence>
<reference evidence="1" key="1">
    <citation type="submission" date="2022-10" db="EMBL/GenBank/DDBJ databases">
        <title>Novel sulphate-reducing endosymbionts in the free-living metamonad Anaeramoeba.</title>
        <authorList>
            <person name="Jerlstrom-Hultqvist J."/>
            <person name="Cepicka I."/>
            <person name="Gallot-Lavallee L."/>
            <person name="Salas-Leiva D."/>
            <person name="Curtis B.A."/>
            <person name="Zahonova K."/>
            <person name="Pipaliya S."/>
            <person name="Dacks J."/>
            <person name="Roger A.J."/>
        </authorList>
    </citation>
    <scope>NUCLEOTIDE SEQUENCE</scope>
    <source>
        <strain evidence="1">BMAN</strain>
    </source>
</reference>
<dbReference type="AlphaFoldDB" id="A0A9Q0LML4"/>
<comment type="caution">
    <text evidence="1">The sequence shown here is derived from an EMBL/GenBank/DDBJ whole genome shotgun (WGS) entry which is preliminary data.</text>
</comment>
<dbReference type="Proteomes" id="UP001149090">
    <property type="component" value="Unassembled WGS sequence"/>
</dbReference>
<dbReference type="EMBL" id="JAPDFW010000061">
    <property type="protein sequence ID" value="KAJ5076311.1"/>
    <property type="molecule type" value="Genomic_DNA"/>
</dbReference>
<evidence type="ECO:0000313" key="2">
    <source>
        <dbReference type="Proteomes" id="UP001149090"/>
    </source>
</evidence>
<accession>A0A9Q0LML4</accession>
<dbReference type="OrthoDB" id="10039914at2759"/>
<keyword evidence="2" id="KW-1185">Reference proteome</keyword>
<organism evidence="1 2">
    <name type="scientific">Anaeramoeba ignava</name>
    <name type="common">Anaerobic marine amoeba</name>
    <dbReference type="NCBI Taxonomy" id="1746090"/>
    <lineage>
        <taxon>Eukaryota</taxon>
        <taxon>Metamonada</taxon>
        <taxon>Anaeramoebidae</taxon>
        <taxon>Anaeramoeba</taxon>
    </lineage>
</organism>
<protein>
    <submittedName>
        <fullName evidence="1">Akirin-related</fullName>
    </submittedName>
</protein>
<name>A0A9Q0LML4_ANAIG</name>
<proteinExistence type="predicted"/>
<gene>
    <name evidence="1" type="ORF">M0811_06309</name>
</gene>